<gene>
    <name evidence="2" type="ORF">F7R21_32885</name>
</gene>
<keyword evidence="1" id="KW-1133">Transmembrane helix</keyword>
<evidence type="ECO:0000313" key="2">
    <source>
        <dbReference type="EMBL" id="KAB0631030.1"/>
    </source>
</evidence>
<dbReference type="EMBL" id="VZOJ01000191">
    <property type="protein sequence ID" value="KAB0631030.1"/>
    <property type="molecule type" value="Genomic_DNA"/>
</dbReference>
<feature type="non-terminal residue" evidence="2">
    <location>
        <position position="46"/>
    </location>
</feature>
<organism evidence="2 3">
    <name type="scientific">Burkholderia latens</name>
    <dbReference type="NCBI Taxonomy" id="488446"/>
    <lineage>
        <taxon>Bacteria</taxon>
        <taxon>Pseudomonadati</taxon>
        <taxon>Pseudomonadota</taxon>
        <taxon>Betaproteobacteria</taxon>
        <taxon>Burkholderiales</taxon>
        <taxon>Burkholderiaceae</taxon>
        <taxon>Burkholderia</taxon>
        <taxon>Burkholderia cepacia complex</taxon>
    </lineage>
</organism>
<evidence type="ECO:0000313" key="3">
    <source>
        <dbReference type="Proteomes" id="UP000430232"/>
    </source>
</evidence>
<keyword evidence="3" id="KW-1185">Reference proteome</keyword>
<keyword evidence="1" id="KW-0472">Membrane</keyword>
<dbReference type="Proteomes" id="UP000430232">
    <property type="component" value="Unassembled WGS sequence"/>
</dbReference>
<dbReference type="AlphaFoldDB" id="A0A6H9T0S8"/>
<accession>A0A6H9T0S8</accession>
<reference evidence="2 3" key="1">
    <citation type="submission" date="2019-09" db="EMBL/GenBank/DDBJ databases">
        <title>Draft genome sequences of 48 bacterial type strains from the CCUG.</title>
        <authorList>
            <person name="Tunovic T."/>
            <person name="Pineiro-Iglesias B."/>
            <person name="Unosson C."/>
            <person name="Inganas E."/>
            <person name="Ohlen M."/>
            <person name="Cardew S."/>
            <person name="Jensie-Markopoulos S."/>
            <person name="Salva-Serra F."/>
            <person name="Jaen-Luchoro D."/>
            <person name="Karlsson R."/>
            <person name="Svensson-Stadler L."/>
            <person name="Chun J."/>
            <person name="Moore E."/>
        </authorList>
    </citation>
    <scope>NUCLEOTIDE SEQUENCE [LARGE SCALE GENOMIC DNA]</scope>
    <source>
        <strain evidence="2 3">CCUG 54555</strain>
    </source>
</reference>
<proteinExistence type="predicted"/>
<name>A0A6H9T0S8_9BURK</name>
<feature type="transmembrane region" description="Helical" evidence="1">
    <location>
        <begin position="26"/>
        <end position="45"/>
    </location>
</feature>
<comment type="caution">
    <text evidence="2">The sequence shown here is derived from an EMBL/GenBank/DDBJ whole genome shotgun (WGS) entry which is preliminary data.</text>
</comment>
<sequence>MQPIRPIRPADAGFAAAVRRLLRAKLSPAALLAAAAVTVAAAAAAT</sequence>
<evidence type="ECO:0000256" key="1">
    <source>
        <dbReference type="SAM" id="Phobius"/>
    </source>
</evidence>
<protein>
    <submittedName>
        <fullName evidence="2">Sel1 repeat family protein</fullName>
    </submittedName>
</protein>
<keyword evidence="1" id="KW-0812">Transmembrane</keyword>